<keyword evidence="5" id="KW-0964">Secreted</keyword>
<dbReference type="InterPro" id="IPR002371">
    <property type="entry name" value="FlgK"/>
</dbReference>
<comment type="subcellular location">
    <subcellularLocation>
        <location evidence="1">Bacterial flagellum</location>
    </subcellularLocation>
    <subcellularLocation>
        <location evidence="2">Secreted</location>
    </subcellularLocation>
</comment>
<dbReference type="AlphaFoldDB" id="A0A937FJT7"/>
<proteinExistence type="inferred from homology"/>
<dbReference type="Pfam" id="PF22638">
    <property type="entry name" value="FlgK_D1"/>
    <property type="match status" value="1"/>
</dbReference>
<evidence type="ECO:0000256" key="6">
    <source>
        <dbReference type="ARBA" id="ARBA00023143"/>
    </source>
</evidence>
<dbReference type="NCBIfam" id="TIGR02492">
    <property type="entry name" value="flgK_ends"/>
    <property type="match status" value="1"/>
</dbReference>
<evidence type="ECO:0000256" key="1">
    <source>
        <dbReference type="ARBA" id="ARBA00004365"/>
    </source>
</evidence>
<dbReference type="Pfam" id="PF06429">
    <property type="entry name" value="Flg_bbr_C"/>
    <property type="match status" value="1"/>
</dbReference>
<evidence type="ECO:0000256" key="4">
    <source>
        <dbReference type="ARBA" id="ARBA00016244"/>
    </source>
</evidence>
<dbReference type="InterPro" id="IPR053927">
    <property type="entry name" value="FlgK_helical"/>
</dbReference>
<evidence type="ECO:0000256" key="3">
    <source>
        <dbReference type="ARBA" id="ARBA00009677"/>
    </source>
</evidence>
<dbReference type="GO" id="GO:0009424">
    <property type="term" value="C:bacterial-type flagellum hook"/>
    <property type="evidence" value="ECO:0007669"/>
    <property type="project" value="InterPro"/>
</dbReference>
<dbReference type="InterPro" id="IPR010930">
    <property type="entry name" value="Flg_bb/hook_C_dom"/>
</dbReference>
<keyword evidence="11" id="KW-1185">Reference proteome</keyword>
<keyword evidence="10" id="KW-0966">Cell projection</keyword>
<comment type="caution">
    <text evidence="10">The sequence shown here is derived from an EMBL/GenBank/DDBJ whole genome shotgun (WGS) entry which is preliminary data.</text>
</comment>
<dbReference type="SUPFAM" id="SSF64518">
    <property type="entry name" value="Phase 1 flagellin"/>
    <property type="match status" value="1"/>
</dbReference>
<dbReference type="GO" id="GO:0005576">
    <property type="term" value="C:extracellular region"/>
    <property type="evidence" value="ECO:0007669"/>
    <property type="project" value="UniProtKB-SubCell"/>
</dbReference>
<dbReference type="GO" id="GO:0044780">
    <property type="term" value="P:bacterial-type flagellum assembly"/>
    <property type="evidence" value="ECO:0007669"/>
    <property type="project" value="InterPro"/>
</dbReference>
<evidence type="ECO:0000313" key="11">
    <source>
        <dbReference type="Proteomes" id="UP000623681"/>
    </source>
</evidence>
<dbReference type="Proteomes" id="UP000623681">
    <property type="component" value="Unassembled WGS sequence"/>
</dbReference>
<evidence type="ECO:0000313" key="10">
    <source>
        <dbReference type="EMBL" id="MBL4932901.1"/>
    </source>
</evidence>
<comment type="similarity">
    <text evidence="3">Belongs to the flagella basal body rod proteins family.</text>
</comment>
<dbReference type="Pfam" id="PF00460">
    <property type="entry name" value="Flg_bb_rod"/>
    <property type="match status" value="1"/>
</dbReference>
<protein>
    <recommendedName>
        <fullName evidence="4">Flagellar hook-associated protein 1</fullName>
    </recommendedName>
</protein>
<evidence type="ECO:0000259" key="9">
    <source>
        <dbReference type="Pfam" id="PF22638"/>
    </source>
</evidence>
<dbReference type="PANTHER" id="PTHR30033:SF1">
    <property type="entry name" value="FLAGELLAR HOOK-ASSOCIATED PROTEIN 1"/>
    <property type="match status" value="1"/>
</dbReference>
<evidence type="ECO:0000259" key="8">
    <source>
        <dbReference type="Pfam" id="PF06429"/>
    </source>
</evidence>
<dbReference type="PANTHER" id="PTHR30033">
    <property type="entry name" value="FLAGELLAR HOOK-ASSOCIATED PROTEIN 1"/>
    <property type="match status" value="1"/>
</dbReference>
<keyword evidence="10" id="KW-0969">Cilium</keyword>
<reference evidence="10" key="1">
    <citation type="submission" date="2021-01" db="EMBL/GenBank/DDBJ databases">
        <title>Genome public.</title>
        <authorList>
            <person name="Liu C."/>
            <person name="Sun Q."/>
        </authorList>
    </citation>
    <scope>NUCLEOTIDE SEQUENCE</scope>
    <source>
        <strain evidence="10">YIM B02565</strain>
    </source>
</reference>
<dbReference type="InterPro" id="IPR001444">
    <property type="entry name" value="Flag_bb_rod_N"/>
</dbReference>
<dbReference type="EMBL" id="JAESWA010000023">
    <property type="protein sequence ID" value="MBL4932901.1"/>
    <property type="molecule type" value="Genomic_DNA"/>
</dbReference>
<evidence type="ECO:0000256" key="2">
    <source>
        <dbReference type="ARBA" id="ARBA00004613"/>
    </source>
</evidence>
<sequence length="611" mass="66494">MSGLFGTLNIGGRGMSVAQKTIDVTSHNISNANTPGFSRQRAQIETSRPYGGPVLGAVATAGQVGTGAQVSAIERIRDTFLDFQVRNETSTAGKFDIRNNFLSEVQDIFNEPSDTGISTLMGKFFDSWQELSKQPQNSNARTVTAQQTVSLTDALNHTYTKLQDLKSNAQNLLKNDVTDMNSILDQIGALNKEIKTVKVSGNEPNDLMDKRDLLIDQLSNKFNLNVERKEFEGIDLKPTDTGSMKNSKLVAADDNESVMRFSYISSMEKDSNDPSGQTYTITYYKLGNMQSEDNKGTMKVTGLTPDKVDELMNSRILWANSEGTPVKGDGYPVKANYTINAAEIMDFQPQSGEIAGTISVEQDINGYIDQLNKIAKSLAYSVNAIHSGLAKSTGNPGVPDKDYSVFFVNKDVAKYSNTHELNNLDDTLAAEQDINAGNITLNEELLNDVMKIKTKSHDNAYAFTAQNPVDGESDGARALAIAKLRDTLLRVQDFGGLVSTRADMFNASRGGATLSNNGMTIASDTSGMTLSGYFKDTIDKLGVQAQESGRMVTNQESLLNSLQQSRDSVSGVSLDEEMTNLVQFQHAYNANAKIIATVDELLNVVVNGLIK</sequence>
<organism evidence="10 11">
    <name type="scientific">Clostridium paridis</name>
    <dbReference type="NCBI Taxonomy" id="2803863"/>
    <lineage>
        <taxon>Bacteria</taxon>
        <taxon>Bacillati</taxon>
        <taxon>Bacillota</taxon>
        <taxon>Clostridia</taxon>
        <taxon>Eubacteriales</taxon>
        <taxon>Clostridiaceae</taxon>
        <taxon>Clostridium</taxon>
    </lineage>
</organism>
<keyword evidence="6" id="KW-0975">Bacterial flagellum</keyword>
<accession>A0A937FJT7</accession>
<keyword evidence="10" id="KW-0282">Flagellum</keyword>
<evidence type="ECO:0000259" key="7">
    <source>
        <dbReference type="Pfam" id="PF00460"/>
    </source>
</evidence>
<dbReference type="GO" id="GO:0005198">
    <property type="term" value="F:structural molecule activity"/>
    <property type="evidence" value="ECO:0007669"/>
    <property type="project" value="InterPro"/>
</dbReference>
<dbReference type="RefSeq" id="WP_202768284.1">
    <property type="nucleotide sequence ID" value="NZ_JAESWA010000023.1"/>
</dbReference>
<evidence type="ECO:0000256" key="5">
    <source>
        <dbReference type="ARBA" id="ARBA00022525"/>
    </source>
</evidence>
<name>A0A937FJT7_9CLOT</name>
<gene>
    <name evidence="10" type="primary">flgK</name>
    <name evidence="10" type="ORF">JK634_13895</name>
</gene>
<feature type="domain" description="Flagellar hook-associated protein FlgK helical" evidence="9">
    <location>
        <begin position="102"/>
        <end position="276"/>
    </location>
</feature>
<feature type="domain" description="Flagellar basal-body/hook protein C-terminal" evidence="8">
    <location>
        <begin position="564"/>
        <end position="604"/>
    </location>
</feature>
<feature type="domain" description="Flagellar basal body rod protein N-terminal" evidence="7">
    <location>
        <begin position="8"/>
        <end position="37"/>
    </location>
</feature>